<name>A0ABU2D4Q1_9EURY</name>
<reference evidence="9" key="1">
    <citation type="submission" date="2023-07" db="EMBL/GenBank/DDBJ databases">
        <title>Whole-genome sequencing of a new Methanosarcina sp. Z-7115.</title>
        <authorList>
            <person name="Zhilina T.N."/>
            <person name="Merkel A.Y."/>
        </authorList>
    </citation>
    <scope>NUCLEOTIDE SEQUENCE [LARGE SCALE GENOMIC DNA]</scope>
    <source>
        <strain evidence="9">Z-7115</strain>
    </source>
</reference>
<keyword evidence="4" id="KW-0694">RNA-binding</keyword>
<evidence type="ECO:0000256" key="2">
    <source>
        <dbReference type="ARBA" id="ARBA00006680"/>
    </source>
</evidence>
<dbReference type="RefSeq" id="WP_310576851.1">
    <property type="nucleotide sequence ID" value="NZ_JAVKPK010000070.1"/>
</dbReference>
<accession>A0ABU2D4Q1</accession>
<feature type="domain" description="CRISPR type III-associated protein" evidence="7">
    <location>
        <begin position="6"/>
        <end position="296"/>
    </location>
</feature>
<protein>
    <recommendedName>
        <fullName evidence="3">CRISPR system Cms protein Csm5</fullName>
    </recommendedName>
    <alternativeName>
        <fullName evidence="6">CRISPR type III A-associated protein Csm5</fullName>
    </alternativeName>
</protein>
<organism evidence="8 9">
    <name type="scientific">Methanosarcina baikalica</name>
    <dbReference type="NCBI Taxonomy" id="3073890"/>
    <lineage>
        <taxon>Archaea</taxon>
        <taxon>Methanobacteriati</taxon>
        <taxon>Methanobacteriota</taxon>
        <taxon>Stenosarchaea group</taxon>
        <taxon>Methanomicrobia</taxon>
        <taxon>Methanosarcinales</taxon>
        <taxon>Methanosarcinaceae</taxon>
        <taxon>Methanosarcina</taxon>
    </lineage>
</organism>
<dbReference type="Pfam" id="PF03787">
    <property type="entry name" value="RAMPs"/>
    <property type="match status" value="1"/>
</dbReference>
<dbReference type="PANTHER" id="PTHR38007">
    <property type="entry name" value="CRISPR SYSTEM CMS PROTEIN CSM5"/>
    <property type="match status" value="1"/>
</dbReference>
<evidence type="ECO:0000256" key="1">
    <source>
        <dbReference type="ARBA" id="ARBA00003088"/>
    </source>
</evidence>
<keyword evidence="5" id="KW-0051">Antiviral defense</keyword>
<comment type="function">
    <text evidence="1">This subunit might be involved in maturation of a crRNA intermediate to its mature form.</text>
</comment>
<dbReference type="InterPro" id="IPR010173">
    <property type="entry name" value="CRISPR-assoc_Csm5"/>
</dbReference>
<evidence type="ECO:0000256" key="5">
    <source>
        <dbReference type="ARBA" id="ARBA00023118"/>
    </source>
</evidence>
<evidence type="ECO:0000313" key="8">
    <source>
        <dbReference type="EMBL" id="MDR7666822.1"/>
    </source>
</evidence>
<dbReference type="PANTHER" id="PTHR38007:SF1">
    <property type="entry name" value="CRISPR SYSTEM CMS PROTEIN CSM5"/>
    <property type="match status" value="1"/>
</dbReference>
<evidence type="ECO:0000256" key="3">
    <source>
        <dbReference type="ARBA" id="ARBA00016113"/>
    </source>
</evidence>
<evidence type="ECO:0000313" key="9">
    <source>
        <dbReference type="Proteomes" id="UP001246244"/>
    </source>
</evidence>
<gene>
    <name evidence="8" type="primary">csm5</name>
    <name evidence="8" type="ORF">RG963_13755</name>
</gene>
<dbReference type="InterPro" id="IPR005537">
    <property type="entry name" value="RAMP_III_fam"/>
</dbReference>
<evidence type="ECO:0000259" key="7">
    <source>
        <dbReference type="Pfam" id="PF03787"/>
    </source>
</evidence>
<dbReference type="Proteomes" id="UP001246244">
    <property type="component" value="Unassembled WGS sequence"/>
</dbReference>
<evidence type="ECO:0000256" key="6">
    <source>
        <dbReference type="ARBA" id="ARBA00031720"/>
    </source>
</evidence>
<sequence>MTKLILETISPIHIGSGEIYSSAEFLSMGNTIHRMDINKIYSLLSEKEREVFVDYLEDQYFRLDDFFRGKNISITASKLYSLEKKGQIPREIKEHIKTGMKGYLPGSSLKGAIKTAVMNTFMDEKKIEKIAEIFDNPDTRRRNGEIQRFVEDVFSSGGKQSSYSDFMRFVQITDFIPVNRLCVSEVKSLEVNDGIDSTNKWYWYQRNYKVVQSFLETIGIGEKLEGEIHFTYNDDVHYPLGLKGKADILNIEEIKYFIFNFSAEIIKYEISFANKYNINFLLDFYRKLMKLNTPESPVIKLGHGVGYLGTTVGLEIKKQDHEVFEQVRKSLRGRSYDFEYPKTRRIAIEENVPMGWCKIL</sequence>
<proteinExistence type="inferred from homology"/>
<dbReference type="NCBIfam" id="TIGR01899">
    <property type="entry name" value="cas_TM1807_csm5"/>
    <property type="match status" value="1"/>
</dbReference>
<comment type="caution">
    <text evidence="8">The sequence shown here is derived from an EMBL/GenBank/DDBJ whole genome shotgun (WGS) entry which is preliminary data.</text>
</comment>
<keyword evidence="9" id="KW-1185">Reference proteome</keyword>
<evidence type="ECO:0000256" key="4">
    <source>
        <dbReference type="ARBA" id="ARBA00022884"/>
    </source>
</evidence>
<comment type="similarity">
    <text evidence="2">Belongs to the CRISPR-associated Csm5 family.</text>
</comment>
<dbReference type="EMBL" id="JAVKPK010000070">
    <property type="protein sequence ID" value="MDR7666822.1"/>
    <property type="molecule type" value="Genomic_DNA"/>
</dbReference>